<feature type="signal peptide" evidence="1">
    <location>
        <begin position="1"/>
        <end position="20"/>
    </location>
</feature>
<dbReference type="PANTHER" id="PTHR36195">
    <property type="entry name" value="DOMAIN PROTEIN, PUTATIVE (AFU_ORTHOLOGUE AFUA_5G01990)-RELATED-RELATED"/>
    <property type="match status" value="1"/>
</dbReference>
<keyword evidence="3" id="KW-1185">Reference proteome</keyword>
<dbReference type="AlphaFoldDB" id="A0A2B7ZQW6"/>
<protein>
    <recommendedName>
        <fullName evidence="4">Bys1 family protein</fullName>
    </recommendedName>
</protein>
<dbReference type="InterPro" id="IPR006771">
    <property type="entry name" value="CetA-like"/>
</dbReference>
<proteinExistence type="predicted"/>
<dbReference type="EMBL" id="PDND01000019">
    <property type="protein sequence ID" value="PGH35578.1"/>
    <property type="molecule type" value="Genomic_DNA"/>
</dbReference>
<keyword evidence="1" id="KW-0732">Signal</keyword>
<gene>
    <name evidence="2" type="ORF">GX50_01559</name>
</gene>
<dbReference type="PANTHER" id="PTHR36195:SF4">
    <property type="entry name" value="DOMAIN PROTEIN, PUTATIVE (AFU_ORTHOLOGUE AFUA_5G01990)-RELATED"/>
    <property type="match status" value="1"/>
</dbReference>
<evidence type="ECO:0000256" key="1">
    <source>
        <dbReference type="SAM" id="SignalP"/>
    </source>
</evidence>
<accession>A0A2B7ZQW6</accession>
<dbReference type="VEuPathDB" id="FungiDB:EMCG_05769"/>
<name>A0A2B7ZQW6_9EURO</name>
<evidence type="ECO:0000313" key="2">
    <source>
        <dbReference type="EMBL" id="PGH35578.1"/>
    </source>
</evidence>
<organism evidence="2 3">
    <name type="scientific">[Emmonsia] crescens</name>
    <dbReference type="NCBI Taxonomy" id="73230"/>
    <lineage>
        <taxon>Eukaryota</taxon>
        <taxon>Fungi</taxon>
        <taxon>Dikarya</taxon>
        <taxon>Ascomycota</taxon>
        <taxon>Pezizomycotina</taxon>
        <taxon>Eurotiomycetes</taxon>
        <taxon>Eurotiomycetidae</taxon>
        <taxon>Onygenales</taxon>
        <taxon>Ajellomycetaceae</taxon>
        <taxon>Emergomyces</taxon>
    </lineage>
</organism>
<comment type="caution">
    <text evidence="2">The sequence shown here is derived from an EMBL/GenBank/DDBJ whole genome shotgun (WGS) entry which is preliminary data.</text>
</comment>
<feature type="chain" id="PRO_5012789989" description="Bys1 family protein" evidence="1">
    <location>
        <begin position="21"/>
        <end position="159"/>
    </location>
</feature>
<reference evidence="2 3" key="1">
    <citation type="submission" date="2017-10" db="EMBL/GenBank/DDBJ databases">
        <title>Comparative genomics in systemic dimorphic fungi from Ajellomycetaceae.</title>
        <authorList>
            <person name="Munoz J.F."/>
            <person name="Mcewen J.G."/>
            <person name="Clay O.K."/>
            <person name="Cuomo C.A."/>
        </authorList>
    </citation>
    <scope>NUCLEOTIDE SEQUENCE [LARGE SCALE GENOMIC DNA]</scope>
    <source>
        <strain evidence="2 3">UAMH4076</strain>
    </source>
</reference>
<dbReference type="Pfam" id="PF04681">
    <property type="entry name" value="Bys1"/>
    <property type="match status" value="1"/>
</dbReference>
<dbReference type="Proteomes" id="UP000226031">
    <property type="component" value="Unassembled WGS sequence"/>
</dbReference>
<evidence type="ECO:0000313" key="3">
    <source>
        <dbReference type="Proteomes" id="UP000226031"/>
    </source>
</evidence>
<sequence length="159" mass="17139">MRFSSVFLGTLAAFAPAVQAVGNAIVINNCPYDTFLNSVGSGIGPEQYLVRNAGRYSEPFRRDPVSGGISLKITRMAGGLLQGAPQTNYAYNLNEGRIWYDLSNVFGNPFEPSAMRITNFDTSCPTIFWPNGVPPGGSQTRNCQPNSDVTLTLCPPAVK</sequence>
<dbReference type="STRING" id="73230.A0A2B7ZQW6"/>
<evidence type="ECO:0008006" key="4">
    <source>
        <dbReference type="Google" id="ProtNLM"/>
    </source>
</evidence>